<keyword evidence="1" id="KW-0547">Nucleotide-binding</keyword>
<evidence type="ECO:0000256" key="1">
    <source>
        <dbReference type="ARBA" id="ARBA00022741"/>
    </source>
</evidence>
<evidence type="ECO:0000259" key="3">
    <source>
        <dbReference type="Pfam" id="PF07728"/>
    </source>
</evidence>
<dbReference type="Proteomes" id="UP000001542">
    <property type="component" value="Unassembled WGS sequence"/>
</dbReference>
<sequence>MQEQLMTLTPSEQKLFVCLAANKIKRYPLIVTGGTASGKTYTVRLFAQAINKKLIVIPVNADTSISTITGSYKPSKYVSKQNIQKIINKLSEDPAFNELSRMLLETAKSHIE</sequence>
<dbReference type="PANTHER" id="PTHR48103:SF2">
    <property type="entry name" value="MIDASIN"/>
    <property type="match status" value="1"/>
</dbReference>
<keyword evidence="5" id="KW-1185">Reference proteome</keyword>
<proteinExistence type="predicted"/>
<dbReference type="Gene3D" id="3.40.50.300">
    <property type="entry name" value="P-loop containing nucleotide triphosphate hydrolases"/>
    <property type="match status" value="1"/>
</dbReference>
<dbReference type="InterPro" id="IPR027417">
    <property type="entry name" value="P-loop_NTPase"/>
</dbReference>
<dbReference type="VEuPathDB" id="TrichDB:TVAGG3_0258900"/>
<evidence type="ECO:0000256" key="2">
    <source>
        <dbReference type="ARBA" id="ARBA00022840"/>
    </source>
</evidence>
<dbReference type="GO" id="GO:0005524">
    <property type="term" value="F:ATP binding"/>
    <property type="evidence" value="ECO:0007669"/>
    <property type="project" value="UniProtKB-KW"/>
</dbReference>
<gene>
    <name evidence="4" type="ORF">TVAG_113120</name>
</gene>
<dbReference type="Pfam" id="PF07728">
    <property type="entry name" value="AAA_5"/>
    <property type="match status" value="1"/>
</dbReference>
<organism evidence="4 5">
    <name type="scientific">Trichomonas vaginalis (strain ATCC PRA-98 / G3)</name>
    <dbReference type="NCBI Taxonomy" id="412133"/>
    <lineage>
        <taxon>Eukaryota</taxon>
        <taxon>Metamonada</taxon>
        <taxon>Parabasalia</taxon>
        <taxon>Trichomonadida</taxon>
        <taxon>Trichomonadidae</taxon>
        <taxon>Trichomonas</taxon>
    </lineage>
</organism>
<accession>A2F759</accession>
<feature type="domain" description="ATPase dynein-related AAA" evidence="3">
    <location>
        <begin position="29"/>
        <end position="75"/>
    </location>
</feature>
<dbReference type="PANTHER" id="PTHR48103">
    <property type="entry name" value="MIDASIN-RELATED"/>
    <property type="match status" value="1"/>
</dbReference>
<dbReference type="AlphaFoldDB" id="A2F759"/>
<dbReference type="GO" id="GO:0016887">
    <property type="term" value="F:ATP hydrolysis activity"/>
    <property type="evidence" value="ECO:0007669"/>
    <property type="project" value="InterPro"/>
</dbReference>
<dbReference type="VEuPathDB" id="TrichDB:TVAG_113120"/>
<dbReference type="STRING" id="5722.A2F759"/>
<dbReference type="EMBL" id="DS113643">
    <property type="protein sequence ID" value="EAX99296.1"/>
    <property type="molecule type" value="Genomic_DNA"/>
</dbReference>
<dbReference type="KEGG" id="tva:4757102"/>
<keyword evidence="2" id="KW-0067">ATP-binding</keyword>
<dbReference type="InterPro" id="IPR011704">
    <property type="entry name" value="ATPase_dyneun-rel_AAA"/>
</dbReference>
<name>A2F759_TRIV3</name>
<protein>
    <recommendedName>
        <fullName evidence="3">ATPase dynein-related AAA domain-containing protein</fullName>
    </recommendedName>
</protein>
<dbReference type="InParanoid" id="A2F759"/>
<evidence type="ECO:0000313" key="4">
    <source>
        <dbReference type="EMBL" id="EAX99296.1"/>
    </source>
</evidence>
<evidence type="ECO:0000313" key="5">
    <source>
        <dbReference type="Proteomes" id="UP000001542"/>
    </source>
</evidence>
<dbReference type="SUPFAM" id="SSF52540">
    <property type="entry name" value="P-loop containing nucleoside triphosphate hydrolases"/>
    <property type="match status" value="1"/>
</dbReference>
<feature type="non-terminal residue" evidence="4">
    <location>
        <position position="112"/>
    </location>
</feature>
<reference evidence="4" key="1">
    <citation type="submission" date="2006-10" db="EMBL/GenBank/DDBJ databases">
        <authorList>
            <person name="Amadeo P."/>
            <person name="Zhao Q."/>
            <person name="Wortman J."/>
            <person name="Fraser-Liggett C."/>
            <person name="Carlton J."/>
        </authorList>
    </citation>
    <scope>NUCLEOTIDE SEQUENCE</scope>
    <source>
        <strain evidence="4">G3</strain>
    </source>
</reference>
<reference evidence="4" key="2">
    <citation type="journal article" date="2007" name="Science">
        <title>Draft genome sequence of the sexually transmitted pathogen Trichomonas vaginalis.</title>
        <authorList>
            <person name="Carlton J.M."/>
            <person name="Hirt R.P."/>
            <person name="Silva J.C."/>
            <person name="Delcher A.L."/>
            <person name="Schatz M."/>
            <person name="Zhao Q."/>
            <person name="Wortman J.R."/>
            <person name="Bidwell S.L."/>
            <person name="Alsmark U.C.M."/>
            <person name="Besteiro S."/>
            <person name="Sicheritz-Ponten T."/>
            <person name="Noel C.J."/>
            <person name="Dacks J.B."/>
            <person name="Foster P.G."/>
            <person name="Simillion C."/>
            <person name="Van de Peer Y."/>
            <person name="Miranda-Saavedra D."/>
            <person name="Barton G.J."/>
            <person name="Westrop G.D."/>
            <person name="Mueller S."/>
            <person name="Dessi D."/>
            <person name="Fiori P.L."/>
            <person name="Ren Q."/>
            <person name="Paulsen I."/>
            <person name="Zhang H."/>
            <person name="Bastida-Corcuera F.D."/>
            <person name="Simoes-Barbosa A."/>
            <person name="Brown M.T."/>
            <person name="Hayes R.D."/>
            <person name="Mukherjee M."/>
            <person name="Okumura C.Y."/>
            <person name="Schneider R."/>
            <person name="Smith A.J."/>
            <person name="Vanacova S."/>
            <person name="Villalvazo M."/>
            <person name="Haas B.J."/>
            <person name="Pertea M."/>
            <person name="Feldblyum T.V."/>
            <person name="Utterback T.R."/>
            <person name="Shu C.L."/>
            <person name="Osoegawa K."/>
            <person name="de Jong P.J."/>
            <person name="Hrdy I."/>
            <person name="Horvathova L."/>
            <person name="Zubacova Z."/>
            <person name="Dolezal P."/>
            <person name="Malik S.B."/>
            <person name="Logsdon J.M. Jr."/>
            <person name="Henze K."/>
            <person name="Gupta A."/>
            <person name="Wang C.C."/>
            <person name="Dunne R.L."/>
            <person name="Upcroft J.A."/>
            <person name="Upcroft P."/>
            <person name="White O."/>
            <person name="Salzberg S.L."/>
            <person name="Tang P."/>
            <person name="Chiu C.-H."/>
            <person name="Lee Y.-S."/>
            <person name="Embley T.M."/>
            <person name="Coombs G.H."/>
            <person name="Mottram J.C."/>
            <person name="Tachezy J."/>
            <person name="Fraser-Liggett C.M."/>
            <person name="Johnson P.J."/>
        </authorList>
    </citation>
    <scope>NUCLEOTIDE SEQUENCE [LARGE SCALE GENOMIC DNA]</scope>
    <source>
        <strain evidence="4">G3</strain>
    </source>
</reference>